<dbReference type="InterPro" id="IPR034751">
    <property type="entry name" value="Yippee"/>
</dbReference>
<dbReference type="PANTHER" id="PTHR13848">
    <property type="entry name" value="PROTEIN YIPPEE-LIKE CG15309-RELATED"/>
    <property type="match status" value="1"/>
</dbReference>
<dbReference type="Proteomes" id="UP001178507">
    <property type="component" value="Unassembled WGS sequence"/>
</dbReference>
<evidence type="ECO:0000256" key="3">
    <source>
        <dbReference type="ARBA" id="ARBA00022833"/>
    </source>
</evidence>
<organism evidence="6 7">
    <name type="scientific">Effrenium voratum</name>
    <dbReference type="NCBI Taxonomy" id="2562239"/>
    <lineage>
        <taxon>Eukaryota</taxon>
        <taxon>Sar</taxon>
        <taxon>Alveolata</taxon>
        <taxon>Dinophyceae</taxon>
        <taxon>Suessiales</taxon>
        <taxon>Symbiodiniaceae</taxon>
        <taxon>Effrenium</taxon>
    </lineage>
</organism>
<dbReference type="GO" id="GO:0046872">
    <property type="term" value="F:metal ion binding"/>
    <property type="evidence" value="ECO:0007669"/>
    <property type="project" value="UniProtKB-KW"/>
</dbReference>
<dbReference type="InterPro" id="IPR039058">
    <property type="entry name" value="Yippee_fam"/>
</dbReference>
<keyword evidence="7" id="KW-1185">Reference proteome</keyword>
<comment type="similarity">
    <text evidence="1">Belongs to the yippee family.</text>
</comment>
<protein>
    <recommendedName>
        <fullName evidence="5">Yippee domain-containing protein</fullName>
    </recommendedName>
</protein>
<feature type="compositionally biased region" description="Acidic residues" evidence="4">
    <location>
        <begin position="75"/>
        <end position="85"/>
    </location>
</feature>
<feature type="non-terminal residue" evidence="6">
    <location>
        <position position="1"/>
    </location>
</feature>
<evidence type="ECO:0000313" key="6">
    <source>
        <dbReference type="EMBL" id="CAJ1386085.1"/>
    </source>
</evidence>
<dbReference type="EMBL" id="CAUJNA010001329">
    <property type="protein sequence ID" value="CAJ1386085.1"/>
    <property type="molecule type" value="Genomic_DNA"/>
</dbReference>
<keyword evidence="2" id="KW-0479">Metal-binding</keyword>
<evidence type="ECO:0000256" key="2">
    <source>
        <dbReference type="ARBA" id="ARBA00022723"/>
    </source>
</evidence>
<evidence type="ECO:0000259" key="5">
    <source>
        <dbReference type="PROSITE" id="PS51792"/>
    </source>
</evidence>
<evidence type="ECO:0000256" key="4">
    <source>
        <dbReference type="SAM" id="MobiDB-lite"/>
    </source>
</evidence>
<accession>A0AA36MU49</accession>
<proteinExistence type="inferred from homology"/>
<feature type="region of interest" description="Disordered" evidence="4">
    <location>
        <begin position="58"/>
        <end position="85"/>
    </location>
</feature>
<dbReference type="AlphaFoldDB" id="A0AA36MU49"/>
<sequence length="256" mass="28243">RANNCQWLKHSAECPGNSDYRCGGSAEEDIMVFRRFRGQPTPPEPAVIARVRMHEEEDGWAEVEDVKQRSGTATTDEEGPEGPEAETWDWALEGSSEGSAQWMLDDFLVAEPPSEQQEPRIEEPAKNEIVTGAATERVEEPPVQEPVEEHGYRCRGCNTCIFRGADILSSNYQAMTGPGYLIDATQNTVASEATQTVMYTTGSYVIREVSCELCDNKLGVTYVVAPEAKMEYKVGKFLLGADRLILPPGVTHPKVA</sequence>
<comment type="caution">
    <text evidence="6">The sequence shown here is derived from an EMBL/GenBank/DDBJ whole genome shotgun (WGS) entry which is preliminary data.</text>
</comment>
<keyword evidence="3" id="KW-0862">Zinc</keyword>
<dbReference type="Pfam" id="PF03226">
    <property type="entry name" value="Yippee-Mis18"/>
    <property type="match status" value="1"/>
</dbReference>
<reference evidence="6" key="1">
    <citation type="submission" date="2023-08" db="EMBL/GenBank/DDBJ databases">
        <authorList>
            <person name="Chen Y."/>
            <person name="Shah S."/>
            <person name="Dougan E. K."/>
            <person name="Thang M."/>
            <person name="Chan C."/>
        </authorList>
    </citation>
    <scope>NUCLEOTIDE SEQUENCE</scope>
</reference>
<dbReference type="PROSITE" id="PS51792">
    <property type="entry name" value="YIPPEE"/>
    <property type="match status" value="1"/>
</dbReference>
<name>A0AA36MU49_9DINO</name>
<gene>
    <name evidence="6" type="ORF">EVOR1521_LOCUS12535</name>
</gene>
<evidence type="ECO:0000313" key="7">
    <source>
        <dbReference type="Proteomes" id="UP001178507"/>
    </source>
</evidence>
<dbReference type="InterPro" id="IPR004910">
    <property type="entry name" value="Yippee/Mis18/Cereblon"/>
</dbReference>
<evidence type="ECO:0000256" key="1">
    <source>
        <dbReference type="ARBA" id="ARBA00005613"/>
    </source>
</evidence>
<feature type="domain" description="Yippee" evidence="5">
    <location>
        <begin position="150"/>
        <end position="248"/>
    </location>
</feature>